<protein>
    <submittedName>
        <fullName evidence="2">Uncharacterized protein</fullName>
    </submittedName>
</protein>
<reference evidence="2 3" key="1">
    <citation type="submission" date="2016-07" db="EMBL/GenBank/DDBJ databases">
        <title>Pervasive Adenine N6-methylation of Active Genes in Fungi.</title>
        <authorList>
            <consortium name="DOE Joint Genome Institute"/>
            <person name="Mondo S.J."/>
            <person name="Dannebaum R.O."/>
            <person name="Kuo R.C."/>
            <person name="Labutti K."/>
            <person name="Haridas S."/>
            <person name="Kuo A."/>
            <person name="Salamov A."/>
            <person name="Ahrendt S.R."/>
            <person name="Lipzen A."/>
            <person name="Sullivan W."/>
            <person name="Andreopoulos W.B."/>
            <person name="Clum A."/>
            <person name="Lindquist E."/>
            <person name="Daum C."/>
            <person name="Ramamoorthy G.K."/>
            <person name="Gryganskyi A."/>
            <person name="Culley D."/>
            <person name="Magnuson J.K."/>
            <person name="James T.Y."/>
            <person name="O'Malley M.A."/>
            <person name="Stajich J.E."/>
            <person name="Spatafora J.W."/>
            <person name="Visel A."/>
            <person name="Grigoriev I.V."/>
        </authorList>
    </citation>
    <scope>NUCLEOTIDE SEQUENCE [LARGE SCALE GENOMIC DNA]</scope>
    <source>
        <strain evidence="2 3">CBS 129021</strain>
    </source>
</reference>
<name>A0A1Y2DK31_9PEZI</name>
<dbReference type="EMBL" id="MCFJ01000013">
    <property type="protein sequence ID" value="ORY59610.1"/>
    <property type="molecule type" value="Genomic_DNA"/>
</dbReference>
<evidence type="ECO:0000313" key="2">
    <source>
        <dbReference type="EMBL" id="ORY59610.1"/>
    </source>
</evidence>
<proteinExistence type="predicted"/>
<sequence length="132" mass="14335">MVLAFLFTLAQHSVAWGGLHRVSVFNWHFGLGSGIRIICRLELEDASATGSPHKYFLPFLFFPGFFYCLDGSIQGLGSCMGVGLYQGVNGWPMKALGGTVGISCFGFHFLIISSIVSPVQSFLSSNWCAAFL</sequence>
<dbReference type="Proteomes" id="UP000193689">
    <property type="component" value="Unassembled WGS sequence"/>
</dbReference>
<organism evidence="2 3">
    <name type="scientific">Pseudomassariella vexata</name>
    <dbReference type="NCBI Taxonomy" id="1141098"/>
    <lineage>
        <taxon>Eukaryota</taxon>
        <taxon>Fungi</taxon>
        <taxon>Dikarya</taxon>
        <taxon>Ascomycota</taxon>
        <taxon>Pezizomycotina</taxon>
        <taxon>Sordariomycetes</taxon>
        <taxon>Xylariomycetidae</taxon>
        <taxon>Amphisphaeriales</taxon>
        <taxon>Pseudomassariaceae</taxon>
        <taxon>Pseudomassariella</taxon>
    </lineage>
</organism>
<dbReference type="AlphaFoldDB" id="A0A1Y2DK31"/>
<gene>
    <name evidence="2" type="ORF">BCR38DRAFT_60121</name>
</gene>
<keyword evidence="1" id="KW-0732">Signal</keyword>
<comment type="caution">
    <text evidence="2">The sequence shown here is derived from an EMBL/GenBank/DDBJ whole genome shotgun (WGS) entry which is preliminary data.</text>
</comment>
<dbReference type="InParanoid" id="A0A1Y2DK31"/>
<feature type="signal peptide" evidence="1">
    <location>
        <begin position="1"/>
        <end position="17"/>
    </location>
</feature>
<feature type="chain" id="PRO_5012576024" evidence="1">
    <location>
        <begin position="18"/>
        <end position="132"/>
    </location>
</feature>
<dbReference type="GeneID" id="63781727"/>
<accession>A0A1Y2DK31</accession>
<evidence type="ECO:0000313" key="3">
    <source>
        <dbReference type="Proteomes" id="UP000193689"/>
    </source>
</evidence>
<keyword evidence="3" id="KW-1185">Reference proteome</keyword>
<dbReference type="RefSeq" id="XP_040712184.1">
    <property type="nucleotide sequence ID" value="XM_040865515.1"/>
</dbReference>
<evidence type="ECO:0000256" key="1">
    <source>
        <dbReference type="SAM" id="SignalP"/>
    </source>
</evidence>